<dbReference type="SUPFAM" id="SSF53901">
    <property type="entry name" value="Thiolase-like"/>
    <property type="match status" value="1"/>
</dbReference>
<dbReference type="OrthoDB" id="7061549at2"/>
<dbReference type="InterPro" id="IPR014030">
    <property type="entry name" value="Ketoacyl_synth_N"/>
</dbReference>
<dbReference type="RefSeq" id="WP_084431691.1">
    <property type="nucleotide sequence ID" value="NZ_FWXV01000008.1"/>
</dbReference>
<proteinExistence type="predicted"/>
<evidence type="ECO:0000313" key="4">
    <source>
        <dbReference type="Proteomes" id="UP000192674"/>
    </source>
</evidence>
<evidence type="ECO:0000259" key="2">
    <source>
        <dbReference type="Pfam" id="PF00109"/>
    </source>
</evidence>
<dbReference type="Gene3D" id="3.40.47.10">
    <property type="match status" value="1"/>
</dbReference>
<dbReference type="GO" id="GO:0004315">
    <property type="term" value="F:3-oxoacyl-[acyl-carrier-protein] synthase activity"/>
    <property type="evidence" value="ECO:0007669"/>
    <property type="project" value="TreeGrafter"/>
</dbReference>
<reference evidence="3 4" key="1">
    <citation type="submission" date="2017-04" db="EMBL/GenBank/DDBJ databases">
        <authorList>
            <person name="Afonso C.L."/>
            <person name="Miller P.J."/>
            <person name="Scott M.A."/>
            <person name="Spackman E."/>
            <person name="Goraichik I."/>
            <person name="Dimitrov K.M."/>
            <person name="Suarez D.L."/>
            <person name="Swayne D.E."/>
        </authorList>
    </citation>
    <scope>NUCLEOTIDE SEQUENCE [LARGE SCALE GENOMIC DNA]</scope>
    <source>
        <strain evidence="3 4">DSM 43828</strain>
    </source>
</reference>
<dbReference type="GO" id="GO:0006633">
    <property type="term" value="P:fatty acid biosynthetic process"/>
    <property type="evidence" value="ECO:0007669"/>
    <property type="project" value="TreeGrafter"/>
</dbReference>
<name>A0A1Y5Y040_KIBAR</name>
<organism evidence="3 4">
    <name type="scientific">Kibdelosporangium aridum</name>
    <dbReference type="NCBI Taxonomy" id="2030"/>
    <lineage>
        <taxon>Bacteria</taxon>
        <taxon>Bacillati</taxon>
        <taxon>Actinomycetota</taxon>
        <taxon>Actinomycetes</taxon>
        <taxon>Pseudonocardiales</taxon>
        <taxon>Pseudonocardiaceae</taxon>
        <taxon>Kibdelosporangium</taxon>
    </lineage>
</organism>
<evidence type="ECO:0000313" key="3">
    <source>
        <dbReference type="EMBL" id="SMD22911.1"/>
    </source>
</evidence>
<dbReference type="Pfam" id="PF00109">
    <property type="entry name" value="ketoacyl-synt"/>
    <property type="match status" value="1"/>
</dbReference>
<dbReference type="EMBL" id="FWXV01000008">
    <property type="protein sequence ID" value="SMD22911.1"/>
    <property type="molecule type" value="Genomic_DNA"/>
</dbReference>
<dbReference type="PANTHER" id="PTHR11712">
    <property type="entry name" value="POLYKETIDE SYNTHASE-RELATED"/>
    <property type="match status" value="1"/>
</dbReference>
<sequence length="328" mass="34522">MGEPRTGIVITGWSAVSQFGIGRAAFADGIRHGRTPDDRGVPDFDPRAALGKKNTRSMDRATGLALVALRELETTPADTTGVVLGTTLGSVPDMVDFTRASLTGARPFHVNPGQFPNVVMNRTAAQCAIWYGLKGPNATVATGQVAGLSALAYARRVLAAGRARQMVCGAAEARTDARSWLASNREGDSRQPHGEGAVMLMVCQDEALPPLARVVAVESRVCRDGDIRGALAGCVTDMLARADVRPAEITRIEPSAGHHPEQERDCLRALLGDSRISPLSTVDRLGDTGAVSALFQIGSALTVPGTVLITSVERDGIVACALLTINHR</sequence>
<dbReference type="GO" id="GO:0005829">
    <property type="term" value="C:cytosol"/>
    <property type="evidence" value="ECO:0007669"/>
    <property type="project" value="TreeGrafter"/>
</dbReference>
<dbReference type="InterPro" id="IPR016039">
    <property type="entry name" value="Thiolase-like"/>
</dbReference>
<dbReference type="AlphaFoldDB" id="A0A1Y5Y040"/>
<dbReference type="InterPro" id="IPR000794">
    <property type="entry name" value="Beta-ketoacyl_synthase"/>
</dbReference>
<keyword evidence="1" id="KW-0808">Transferase</keyword>
<accession>A0A1Y5Y040</accession>
<evidence type="ECO:0000256" key="1">
    <source>
        <dbReference type="ARBA" id="ARBA00022679"/>
    </source>
</evidence>
<keyword evidence="4" id="KW-1185">Reference proteome</keyword>
<dbReference type="PANTHER" id="PTHR11712:SF336">
    <property type="entry name" value="3-OXOACYL-[ACYL-CARRIER-PROTEIN] SYNTHASE, MITOCHONDRIAL"/>
    <property type="match status" value="1"/>
</dbReference>
<dbReference type="Proteomes" id="UP000192674">
    <property type="component" value="Unassembled WGS sequence"/>
</dbReference>
<gene>
    <name evidence="3" type="ORF">SAMN05661093_07692</name>
</gene>
<feature type="domain" description="Beta-ketoacyl synthase-like N-terminal" evidence="2">
    <location>
        <begin position="40"/>
        <end position="184"/>
    </location>
</feature>
<protein>
    <submittedName>
        <fullName evidence="3">3-oxoacyl-[acyl-carrier-protein] synthase II</fullName>
    </submittedName>
</protein>